<accession>A0A7Y9LRC5</accession>
<comment type="caution">
    <text evidence="2">The sequence shown here is derived from an EMBL/GenBank/DDBJ whole genome shotgun (WGS) entry which is preliminary data.</text>
</comment>
<evidence type="ECO:0000313" key="3">
    <source>
        <dbReference type="Proteomes" id="UP000521748"/>
    </source>
</evidence>
<dbReference type="EMBL" id="JACBYQ010000001">
    <property type="protein sequence ID" value="NYE94168.1"/>
    <property type="molecule type" value="Genomic_DNA"/>
</dbReference>
<feature type="domain" description="FAD-dependent urate hydroxylase HpyO/Asp monooxygenase CreE-like FAD/NAD(P)-binding" evidence="1">
    <location>
        <begin position="14"/>
        <end position="195"/>
    </location>
</feature>
<dbReference type="InterPro" id="IPR036188">
    <property type="entry name" value="FAD/NAD-bd_sf"/>
</dbReference>
<dbReference type="PANTHER" id="PTHR40254:SF1">
    <property type="entry name" value="BLR0577 PROTEIN"/>
    <property type="match status" value="1"/>
</dbReference>
<gene>
    <name evidence="2" type="ORF">FHU41_000389</name>
</gene>
<organism evidence="2 3">
    <name type="scientific">Psychromicrobium silvestre</name>
    <dbReference type="NCBI Taxonomy" id="1645614"/>
    <lineage>
        <taxon>Bacteria</taxon>
        <taxon>Bacillati</taxon>
        <taxon>Actinomycetota</taxon>
        <taxon>Actinomycetes</taxon>
        <taxon>Micrococcales</taxon>
        <taxon>Micrococcaceae</taxon>
        <taxon>Psychromicrobium</taxon>
    </lineage>
</organism>
<dbReference type="Gene3D" id="3.50.50.60">
    <property type="entry name" value="FAD/NAD(P)-binding domain"/>
    <property type="match status" value="1"/>
</dbReference>
<dbReference type="RefSeq" id="WP_246279408.1">
    <property type="nucleotide sequence ID" value="NZ_JACBYQ010000001.1"/>
</dbReference>
<evidence type="ECO:0000259" key="1">
    <source>
        <dbReference type="Pfam" id="PF13454"/>
    </source>
</evidence>
<proteinExistence type="predicted"/>
<sequence>MSSPLKPQPGLSIAFIGGGPRMTGVLERLASNLQEFPVERFTVHIFDPFDPGSGRIWRREQSGLLKLNSTAADVTMFTDSSVQIDGPISPGPSLIDWATAIRSGVITDVVLKSEELRAEVATLLPGSFPSRRLQSEYLQWCYRRAARRLAPWAEIKHHRRLVDQLDAIAGGRQRIHSGPQQQPILVDAVVLALGHTDALPDQPTRQLLDFASRQGAWYLPPCYTADADLSAVRPGQDVLVRGMGLAFIDLMVLLMEGRGGRFEELPEGGLRYLPSGQEPRLHVGSRRGVPYHSKTRTELQGEPYTPSYFTAAVTAELLERYPTLDFETQLWPLVAKELLHGYYRELATGHPERVRGDWSDFRQLFDQPGLPAKQALQALLVDSQDYLDLAALDRPFTDAQPADLQGWLRSYLEEDLRRRTSERHSETFGLFLALLNCYGTLSQIPRQRLDLQPGLRERWHGFFSFIASGPPPQRLRELLALHDAGLITFLGAGLSITADEQSGNFQASSAVLPEPIRAKALIDAFLPRQTAAYSANPLISGGGFAERVTVDSQLRILDRDGIPAARRFALGAFTDSAAGGAFVRPGSNAPSFRENDALARDLLRLLNDTAQIAESEKDHELQRLSA</sequence>
<keyword evidence="3" id="KW-1185">Reference proteome</keyword>
<evidence type="ECO:0000313" key="2">
    <source>
        <dbReference type="EMBL" id="NYE94168.1"/>
    </source>
</evidence>
<dbReference type="PANTHER" id="PTHR40254">
    <property type="entry name" value="BLR0577 PROTEIN"/>
    <property type="match status" value="1"/>
</dbReference>
<protein>
    <recommendedName>
        <fullName evidence="1">FAD-dependent urate hydroxylase HpyO/Asp monooxygenase CreE-like FAD/NAD(P)-binding domain-containing protein</fullName>
    </recommendedName>
</protein>
<dbReference type="Proteomes" id="UP000521748">
    <property type="component" value="Unassembled WGS sequence"/>
</dbReference>
<dbReference type="InterPro" id="IPR038732">
    <property type="entry name" value="HpyO/CreE_NAD-binding"/>
</dbReference>
<dbReference type="Pfam" id="PF13454">
    <property type="entry name" value="NAD_binding_9"/>
    <property type="match status" value="1"/>
</dbReference>
<dbReference type="InterPro" id="IPR052189">
    <property type="entry name" value="L-asp_N-monooxygenase_NS-form"/>
</dbReference>
<dbReference type="AlphaFoldDB" id="A0A7Y9LRC5"/>
<name>A0A7Y9LRC5_9MICC</name>
<reference evidence="2 3" key="1">
    <citation type="submission" date="2020-07" db="EMBL/GenBank/DDBJ databases">
        <title>Sequencing the genomes of 1000 actinobacteria strains.</title>
        <authorList>
            <person name="Klenk H.-P."/>
        </authorList>
    </citation>
    <scope>NUCLEOTIDE SEQUENCE [LARGE SCALE GENOMIC DNA]</scope>
    <source>
        <strain evidence="2 3">DSM 102047</strain>
    </source>
</reference>